<organism evidence="1">
    <name type="scientific">marine metagenome</name>
    <dbReference type="NCBI Taxonomy" id="408172"/>
    <lineage>
        <taxon>unclassified sequences</taxon>
        <taxon>metagenomes</taxon>
        <taxon>ecological metagenomes</taxon>
    </lineage>
</organism>
<evidence type="ECO:0008006" key="2">
    <source>
        <dbReference type="Google" id="ProtNLM"/>
    </source>
</evidence>
<protein>
    <recommendedName>
        <fullName evidence="2">Methyltransferase type 11 domain-containing protein</fullName>
    </recommendedName>
</protein>
<reference evidence="1" key="1">
    <citation type="submission" date="2018-05" db="EMBL/GenBank/DDBJ databases">
        <authorList>
            <person name="Lanie J.A."/>
            <person name="Ng W.-L."/>
            <person name="Kazmierczak K.M."/>
            <person name="Andrzejewski T.M."/>
            <person name="Davidsen T.M."/>
            <person name="Wayne K.J."/>
            <person name="Tettelin H."/>
            <person name="Glass J.I."/>
            <person name="Rusch D."/>
            <person name="Podicherti R."/>
            <person name="Tsui H.-C.T."/>
            <person name="Winkler M.E."/>
        </authorList>
    </citation>
    <scope>NUCLEOTIDE SEQUENCE</scope>
</reference>
<evidence type="ECO:0000313" key="1">
    <source>
        <dbReference type="EMBL" id="SVE41375.1"/>
    </source>
</evidence>
<proteinExistence type="predicted"/>
<accession>A0A383DAT3</accession>
<name>A0A383DAT3_9ZZZZ</name>
<dbReference type="EMBL" id="UINC01215610">
    <property type="protein sequence ID" value="SVE41375.1"/>
    <property type="molecule type" value="Genomic_DNA"/>
</dbReference>
<gene>
    <name evidence="1" type="ORF">METZ01_LOCUS494229</name>
</gene>
<dbReference type="AlphaFoldDB" id="A0A383DAT3"/>
<sequence length="109" mass="11394">MPEPMPPGAPGPFAFADGELARQILESTGYSDVTLKPLYEPLYLSGPGTAAEAAAHATQMGPVARVLGESEKATIKQVKAALVETLTPYYDGVGIRMDSACWIVSARAG</sequence>